<feature type="non-terminal residue" evidence="2">
    <location>
        <position position="1"/>
    </location>
</feature>
<evidence type="ECO:0008006" key="4">
    <source>
        <dbReference type="Google" id="ProtNLM"/>
    </source>
</evidence>
<evidence type="ECO:0000313" key="3">
    <source>
        <dbReference type="Proteomes" id="UP000027265"/>
    </source>
</evidence>
<feature type="transmembrane region" description="Helical" evidence="1">
    <location>
        <begin position="41"/>
        <end position="62"/>
    </location>
</feature>
<keyword evidence="1" id="KW-0812">Transmembrane</keyword>
<gene>
    <name evidence="2" type="ORF">JAAARDRAFT_98693</name>
</gene>
<evidence type="ECO:0000256" key="1">
    <source>
        <dbReference type="SAM" id="Phobius"/>
    </source>
</evidence>
<sequence length="64" mass="6927">IIGLLVVIIIDHWSILLHGILTKAAYFPGQACVVTQSSVDMIAAGFVYAMILDFIVLVLTGIRL</sequence>
<dbReference type="EMBL" id="KL197717">
    <property type="protein sequence ID" value="KDQ58627.1"/>
    <property type="molecule type" value="Genomic_DNA"/>
</dbReference>
<dbReference type="InParanoid" id="A0A067Q563"/>
<accession>A0A067Q563</accession>
<keyword evidence="1" id="KW-0472">Membrane</keyword>
<evidence type="ECO:0000313" key="2">
    <source>
        <dbReference type="EMBL" id="KDQ58627.1"/>
    </source>
</evidence>
<name>A0A067Q563_9AGAM</name>
<proteinExistence type="predicted"/>
<dbReference type="HOGENOM" id="CLU_2873841_0_0_1"/>
<dbReference type="AlphaFoldDB" id="A0A067Q563"/>
<reference evidence="3" key="1">
    <citation type="journal article" date="2014" name="Proc. Natl. Acad. Sci. U.S.A.">
        <title>Extensive sampling of basidiomycete genomes demonstrates inadequacy of the white-rot/brown-rot paradigm for wood decay fungi.</title>
        <authorList>
            <person name="Riley R."/>
            <person name="Salamov A.A."/>
            <person name="Brown D.W."/>
            <person name="Nagy L.G."/>
            <person name="Floudas D."/>
            <person name="Held B.W."/>
            <person name="Levasseur A."/>
            <person name="Lombard V."/>
            <person name="Morin E."/>
            <person name="Otillar R."/>
            <person name="Lindquist E.A."/>
            <person name="Sun H."/>
            <person name="LaButti K.M."/>
            <person name="Schmutz J."/>
            <person name="Jabbour D."/>
            <person name="Luo H."/>
            <person name="Baker S.E."/>
            <person name="Pisabarro A.G."/>
            <person name="Walton J.D."/>
            <person name="Blanchette R.A."/>
            <person name="Henrissat B."/>
            <person name="Martin F."/>
            <person name="Cullen D."/>
            <person name="Hibbett D.S."/>
            <person name="Grigoriev I.V."/>
        </authorList>
    </citation>
    <scope>NUCLEOTIDE SEQUENCE [LARGE SCALE GENOMIC DNA]</scope>
    <source>
        <strain evidence="3">MUCL 33604</strain>
    </source>
</reference>
<feature type="non-terminal residue" evidence="2">
    <location>
        <position position="64"/>
    </location>
</feature>
<keyword evidence="1" id="KW-1133">Transmembrane helix</keyword>
<dbReference type="OrthoDB" id="3197626at2759"/>
<protein>
    <recommendedName>
        <fullName evidence="4">ABC transporter permease</fullName>
    </recommendedName>
</protein>
<dbReference type="Proteomes" id="UP000027265">
    <property type="component" value="Unassembled WGS sequence"/>
</dbReference>
<keyword evidence="3" id="KW-1185">Reference proteome</keyword>
<organism evidence="2 3">
    <name type="scientific">Jaapia argillacea MUCL 33604</name>
    <dbReference type="NCBI Taxonomy" id="933084"/>
    <lineage>
        <taxon>Eukaryota</taxon>
        <taxon>Fungi</taxon>
        <taxon>Dikarya</taxon>
        <taxon>Basidiomycota</taxon>
        <taxon>Agaricomycotina</taxon>
        <taxon>Agaricomycetes</taxon>
        <taxon>Agaricomycetidae</taxon>
        <taxon>Jaapiales</taxon>
        <taxon>Jaapiaceae</taxon>
        <taxon>Jaapia</taxon>
    </lineage>
</organism>